<evidence type="ECO:0000313" key="2">
    <source>
        <dbReference type="EMBL" id="KAK7398643.1"/>
    </source>
</evidence>
<protein>
    <submittedName>
        <fullName evidence="2">Uncharacterized protein</fullName>
    </submittedName>
</protein>
<keyword evidence="3" id="KW-1185">Reference proteome</keyword>
<organism evidence="2 3">
    <name type="scientific">Neonectria punicea</name>
    <dbReference type="NCBI Taxonomy" id="979145"/>
    <lineage>
        <taxon>Eukaryota</taxon>
        <taxon>Fungi</taxon>
        <taxon>Dikarya</taxon>
        <taxon>Ascomycota</taxon>
        <taxon>Pezizomycotina</taxon>
        <taxon>Sordariomycetes</taxon>
        <taxon>Hypocreomycetidae</taxon>
        <taxon>Hypocreales</taxon>
        <taxon>Nectriaceae</taxon>
        <taxon>Neonectria</taxon>
    </lineage>
</organism>
<comment type="caution">
    <text evidence="2">The sequence shown here is derived from an EMBL/GenBank/DDBJ whole genome shotgun (WGS) entry which is preliminary data.</text>
</comment>
<sequence length="196" mass="22192">MARRLIHSLLFTALVGSLGVVAGPCLPPIDNERPIKGGDFEDGTNPFTYSGDDEVGGSIVDGGYQSDKKFKSFTMIDNNLLEMYQDIRTIPFTRYYCTYYWYFDSYYRVLYDDGYHYVPYLRIYKNYETYAIGNRYPTGPGQTGDWLVGNFEFTSSATGLDRIWFDAASPQPIDGPTGGENNLSLDQISCEIIQSK</sequence>
<reference evidence="2 3" key="1">
    <citation type="journal article" date="2025" name="Microbiol. Resour. Announc.">
        <title>Draft genome sequences for Neonectria magnoliae and Neonectria punicea, canker pathogens of Liriodendron tulipifera and Acer saccharum in West Virginia.</title>
        <authorList>
            <person name="Petronek H.M."/>
            <person name="Kasson M.T."/>
            <person name="Metheny A.M."/>
            <person name="Stauder C.M."/>
            <person name="Lovett B."/>
            <person name="Lynch S.C."/>
            <person name="Garnas J.R."/>
            <person name="Kasson L.R."/>
            <person name="Stajich J.E."/>
        </authorList>
    </citation>
    <scope>NUCLEOTIDE SEQUENCE [LARGE SCALE GENOMIC DNA]</scope>
    <source>
        <strain evidence="2 3">NRRL 64653</strain>
    </source>
</reference>
<proteinExistence type="predicted"/>
<evidence type="ECO:0000313" key="3">
    <source>
        <dbReference type="Proteomes" id="UP001498476"/>
    </source>
</evidence>
<gene>
    <name evidence="2" type="ORF">QQX98_011973</name>
</gene>
<feature type="signal peptide" evidence="1">
    <location>
        <begin position="1"/>
        <end position="22"/>
    </location>
</feature>
<dbReference type="EMBL" id="JAZAVJ010000318">
    <property type="protein sequence ID" value="KAK7398643.1"/>
    <property type="molecule type" value="Genomic_DNA"/>
</dbReference>
<name>A0ABR1GKI0_9HYPO</name>
<evidence type="ECO:0000256" key="1">
    <source>
        <dbReference type="SAM" id="SignalP"/>
    </source>
</evidence>
<keyword evidence="1" id="KW-0732">Signal</keyword>
<accession>A0ABR1GKI0</accession>
<dbReference type="Proteomes" id="UP001498476">
    <property type="component" value="Unassembled WGS sequence"/>
</dbReference>
<feature type="chain" id="PRO_5046892098" evidence="1">
    <location>
        <begin position="23"/>
        <end position="196"/>
    </location>
</feature>